<proteinExistence type="inferred from homology"/>
<dbReference type="Proteomes" id="UP001489333">
    <property type="component" value="Unassembled WGS sequence"/>
</dbReference>
<evidence type="ECO:0000313" key="8">
    <source>
        <dbReference type="Proteomes" id="UP001489333"/>
    </source>
</evidence>
<organism evidence="7 8">
    <name type="scientific">Shewanella vaxholmensis</name>
    <dbReference type="NCBI Taxonomy" id="3063535"/>
    <lineage>
        <taxon>Bacteria</taxon>
        <taxon>Pseudomonadati</taxon>
        <taxon>Pseudomonadota</taxon>
        <taxon>Gammaproteobacteria</taxon>
        <taxon>Alteromonadales</taxon>
        <taxon>Shewanellaceae</taxon>
        <taxon>Shewanella</taxon>
    </lineage>
</organism>
<dbReference type="EMBL" id="JBCHKU010000012">
    <property type="protein sequence ID" value="MEM6248977.1"/>
    <property type="molecule type" value="Genomic_DNA"/>
</dbReference>
<evidence type="ECO:0000256" key="4">
    <source>
        <dbReference type="ARBA" id="ARBA00022833"/>
    </source>
</evidence>
<evidence type="ECO:0000256" key="1">
    <source>
        <dbReference type="ARBA" id="ARBA00001947"/>
    </source>
</evidence>
<protein>
    <recommendedName>
        <fullName evidence="6">DAPG hydrolase PhiG domain-containing protein</fullName>
    </recommendedName>
</protein>
<gene>
    <name evidence="7" type="ORF">AAGS29_10255</name>
</gene>
<reference evidence="7 8" key="1">
    <citation type="submission" date="2024-04" db="EMBL/GenBank/DDBJ databases">
        <title>Novel Shewanella species isolated from Baltic Sea sediments.</title>
        <authorList>
            <person name="Martin-Rodriguez A.J."/>
            <person name="Fernandez-Juarez V."/>
            <person name="Valeriano V.D."/>
            <person name="Mihindukulasooriya I."/>
            <person name="Ceresnova L."/>
            <person name="Joffre E."/>
            <person name="Jensie-Markopoulos S."/>
            <person name="Moore E.R.B."/>
            <person name="Sjoling A."/>
        </authorList>
    </citation>
    <scope>NUCLEOTIDE SEQUENCE [LARGE SCALE GENOMIC DNA]</scope>
    <source>
        <strain evidence="7 8">VAX-SP0-0CM-1</strain>
    </source>
</reference>
<sequence length="232" mass="26279">MNKIATSKCWVVDDIHDLLNPAPLKLEMGFSRLASGELLVAVRTDMHGCKGEMLDWWFRYFDSTQKIKWWHPHDHVAFKGWDEKWVKGENYIGATIEAVESLADIPPVTAKLKFHAPTDFFELTAYEKAQDNNWVSAAICSTIGFGDNIVVDAEGDPVSGEMVHLARDTEFGCVLRSRFLLGKPEPGKKIEVSDEIGLNLMRHCYNEFTYLSRILPSLYFAEAKPEAAPTPW</sequence>
<name>A0ABU9US92_9GAMM</name>
<evidence type="ECO:0000313" key="7">
    <source>
        <dbReference type="EMBL" id="MEM6248977.1"/>
    </source>
</evidence>
<evidence type="ECO:0000256" key="3">
    <source>
        <dbReference type="ARBA" id="ARBA00022801"/>
    </source>
</evidence>
<comment type="similarity">
    <text evidence="5">Belongs to the DAPG/phloretin hydrolase family.</text>
</comment>
<keyword evidence="8" id="KW-1185">Reference proteome</keyword>
<dbReference type="RefSeq" id="WP_342898879.1">
    <property type="nucleotide sequence ID" value="NZ_JBCHKT010000006.1"/>
</dbReference>
<keyword evidence="4" id="KW-0862">Zinc</keyword>
<evidence type="ECO:0000259" key="6">
    <source>
        <dbReference type="Pfam" id="PF18089"/>
    </source>
</evidence>
<dbReference type="InterPro" id="IPR041526">
    <property type="entry name" value="DAPG_hydrolase"/>
</dbReference>
<comment type="cofactor">
    <cofactor evidence="1">
        <name>Zn(2+)</name>
        <dbReference type="ChEBI" id="CHEBI:29105"/>
    </cofactor>
</comment>
<feature type="domain" description="DAPG hydrolase PhiG" evidence="6">
    <location>
        <begin position="12"/>
        <end position="219"/>
    </location>
</feature>
<evidence type="ECO:0000256" key="2">
    <source>
        <dbReference type="ARBA" id="ARBA00022723"/>
    </source>
</evidence>
<keyword evidence="2" id="KW-0479">Metal-binding</keyword>
<dbReference type="Pfam" id="PF18089">
    <property type="entry name" value="DAPG_hydrolase"/>
    <property type="match status" value="1"/>
</dbReference>
<keyword evidence="3" id="KW-0378">Hydrolase</keyword>
<accession>A0ABU9US92</accession>
<comment type="caution">
    <text evidence="7">The sequence shown here is derived from an EMBL/GenBank/DDBJ whole genome shotgun (WGS) entry which is preliminary data.</text>
</comment>
<evidence type="ECO:0000256" key="5">
    <source>
        <dbReference type="ARBA" id="ARBA00023459"/>
    </source>
</evidence>